<comment type="similarity">
    <text evidence="4">Belongs to the DASH complex ASK1 family.</text>
</comment>
<dbReference type="GO" id="GO:0005874">
    <property type="term" value="C:microtubule"/>
    <property type="evidence" value="ECO:0007669"/>
    <property type="project" value="UniProtKB-KW"/>
</dbReference>
<dbReference type="GO" id="GO:0008608">
    <property type="term" value="P:attachment of spindle microtubules to kinetochore"/>
    <property type="evidence" value="ECO:0007669"/>
    <property type="project" value="InterPro"/>
</dbReference>
<keyword evidence="12" id="KW-0206">Cytoskeleton</keyword>
<organism evidence="17 18">
    <name type="scientific">Pleurotus eryngii</name>
    <name type="common">Boletus of the steppes</name>
    <dbReference type="NCBI Taxonomy" id="5323"/>
    <lineage>
        <taxon>Eukaryota</taxon>
        <taxon>Fungi</taxon>
        <taxon>Dikarya</taxon>
        <taxon>Basidiomycota</taxon>
        <taxon>Agaricomycotina</taxon>
        <taxon>Agaricomycetes</taxon>
        <taxon>Agaricomycetidae</taxon>
        <taxon>Agaricales</taxon>
        <taxon>Pleurotineae</taxon>
        <taxon>Pleurotaceae</taxon>
        <taxon>Pleurotus</taxon>
    </lineage>
</organism>
<evidence type="ECO:0000256" key="8">
    <source>
        <dbReference type="ARBA" id="ARBA00022618"/>
    </source>
</evidence>
<evidence type="ECO:0000256" key="6">
    <source>
        <dbReference type="ARBA" id="ARBA00022454"/>
    </source>
</evidence>
<feature type="region of interest" description="Disordered" evidence="16">
    <location>
        <begin position="208"/>
        <end position="251"/>
    </location>
</feature>
<dbReference type="GO" id="GO:0044732">
    <property type="term" value="C:mitotic spindle pole body"/>
    <property type="evidence" value="ECO:0007669"/>
    <property type="project" value="TreeGrafter"/>
</dbReference>
<evidence type="ECO:0000256" key="13">
    <source>
        <dbReference type="ARBA" id="ARBA00023242"/>
    </source>
</evidence>
<reference evidence="17" key="1">
    <citation type="submission" date="2020-11" db="EMBL/GenBank/DDBJ databases">
        <authorList>
            <consortium name="DOE Joint Genome Institute"/>
            <person name="Ahrendt S."/>
            <person name="Riley R."/>
            <person name="Andreopoulos W."/>
            <person name="Labutti K."/>
            <person name="Pangilinan J."/>
            <person name="Ruiz-Duenas F.J."/>
            <person name="Barrasa J.M."/>
            <person name="Sanchez-Garcia M."/>
            <person name="Camarero S."/>
            <person name="Miyauchi S."/>
            <person name="Serrano A."/>
            <person name="Linde D."/>
            <person name="Babiker R."/>
            <person name="Drula E."/>
            <person name="Ayuso-Fernandez I."/>
            <person name="Pacheco R."/>
            <person name="Padilla G."/>
            <person name="Ferreira P."/>
            <person name="Barriuso J."/>
            <person name="Kellner H."/>
            <person name="Castanera R."/>
            <person name="Alfaro M."/>
            <person name="Ramirez L."/>
            <person name="Pisabarro A.G."/>
            <person name="Kuo A."/>
            <person name="Tritt A."/>
            <person name="Lipzen A."/>
            <person name="He G."/>
            <person name="Yan M."/>
            <person name="Ng V."/>
            <person name="Cullen D."/>
            <person name="Martin F."/>
            <person name="Rosso M.-N."/>
            <person name="Henrissat B."/>
            <person name="Hibbett D."/>
            <person name="Martinez A.T."/>
            <person name="Grigoriev I.V."/>
        </authorList>
    </citation>
    <scope>NUCLEOTIDE SEQUENCE</scope>
    <source>
        <strain evidence="17">ATCC 90797</strain>
    </source>
</reference>
<dbReference type="Proteomes" id="UP000807025">
    <property type="component" value="Unassembled WGS sequence"/>
</dbReference>
<comment type="subcellular location">
    <subcellularLocation>
        <location evidence="3">Chromosome</location>
        <location evidence="3">Centromere</location>
        <location evidence="3">Kinetochore</location>
    </subcellularLocation>
    <subcellularLocation>
        <location evidence="2">Cytoplasm</location>
        <location evidence="2">Cytoskeleton</location>
        <location evidence="2">Spindle</location>
    </subcellularLocation>
    <subcellularLocation>
        <location evidence="1">Nucleus</location>
    </subcellularLocation>
</comment>
<keyword evidence="13" id="KW-0539">Nucleus</keyword>
<feature type="region of interest" description="Disordered" evidence="16">
    <location>
        <begin position="446"/>
        <end position="476"/>
    </location>
</feature>
<feature type="region of interest" description="Disordered" evidence="16">
    <location>
        <begin position="583"/>
        <end position="608"/>
    </location>
</feature>
<evidence type="ECO:0000313" key="18">
    <source>
        <dbReference type="Proteomes" id="UP000807025"/>
    </source>
</evidence>
<feature type="region of interest" description="Disordered" evidence="16">
    <location>
        <begin position="111"/>
        <end position="188"/>
    </location>
</feature>
<evidence type="ECO:0000256" key="4">
    <source>
        <dbReference type="ARBA" id="ARBA00010731"/>
    </source>
</evidence>
<feature type="region of interest" description="Disordered" evidence="16">
    <location>
        <begin position="269"/>
        <end position="370"/>
    </location>
</feature>
<dbReference type="EMBL" id="MU154607">
    <property type="protein sequence ID" value="KAF9492093.1"/>
    <property type="molecule type" value="Genomic_DNA"/>
</dbReference>
<evidence type="ECO:0000256" key="2">
    <source>
        <dbReference type="ARBA" id="ARBA00004186"/>
    </source>
</evidence>
<keyword evidence="14" id="KW-0131">Cell cycle</keyword>
<accession>A0A9P5ZPY7</accession>
<keyword evidence="9" id="KW-0493">Microtubule</keyword>
<proteinExistence type="inferred from homology"/>
<keyword evidence="6" id="KW-0158">Chromosome</keyword>
<evidence type="ECO:0000256" key="3">
    <source>
        <dbReference type="ARBA" id="ARBA00004629"/>
    </source>
</evidence>
<keyword evidence="11" id="KW-0995">Kinetochore</keyword>
<dbReference type="OrthoDB" id="5573898at2759"/>
<dbReference type="GO" id="GO:0042729">
    <property type="term" value="C:DASH complex"/>
    <property type="evidence" value="ECO:0007669"/>
    <property type="project" value="InterPro"/>
</dbReference>
<evidence type="ECO:0000256" key="16">
    <source>
        <dbReference type="SAM" id="MobiDB-lite"/>
    </source>
</evidence>
<keyword evidence="15" id="KW-0137">Centromere</keyword>
<gene>
    <name evidence="17" type="ORF">BDN71DRAFT_1433496</name>
</gene>
<feature type="compositionally biased region" description="Polar residues" evidence="16">
    <location>
        <begin position="140"/>
        <end position="162"/>
    </location>
</feature>
<keyword evidence="7" id="KW-0963">Cytoplasm</keyword>
<evidence type="ECO:0000313" key="17">
    <source>
        <dbReference type="EMBL" id="KAF9492093.1"/>
    </source>
</evidence>
<keyword evidence="18" id="KW-1185">Reference proteome</keyword>
<dbReference type="PANTHER" id="PTHR28200">
    <property type="entry name" value="DASH COMPLEX SUBUNIT ASK1"/>
    <property type="match status" value="1"/>
</dbReference>
<comment type="caution">
    <text evidence="17">The sequence shown here is derived from an EMBL/GenBank/DDBJ whole genome shotgun (WGS) entry which is preliminary data.</text>
</comment>
<evidence type="ECO:0000256" key="12">
    <source>
        <dbReference type="ARBA" id="ARBA00023212"/>
    </source>
</evidence>
<evidence type="ECO:0000256" key="9">
    <source>
        <dbReference type="ARBA" id="ARBA00022701"/>
    </source>
</evidence>
<feature type="region of interest" description="Disordered" evidence="16">
    <location>
        <begin position="1"/>
        <end position="24"/>
    </location>
</feature>
<dbReference type="PANTHER" id="PTHR28200:SF1">
    <property type="entry name" value="DASH COMPLEX SUBUNIT ASK1"/>
    <property type="match status" value="1"/>
</dbReference>
<evidence type="ECO:0000256" key="14">
    <source>
        <dbReference type="ARBA" id="ARBA00023306"/>
    </source>
</evidence>
<sequence>MPADSRPPIRPNPPRWTPATDPSTIEIPGLDTTASVNDQIEQIEQLITIKLQNIDENFSKMHNILANQMLPAVKRYAVGTEPVREAAKFWTSFYEQAAQIRIPTFEDYSSVNEAAEETQGESSRHSGAYTDEDHDHQTDEQSVASTENSFMPNQAAFSSTPATAHRQRLAQPHDSFASHASDDPSWSASLESPLVRIDRELQNFSMDEAATPPLPAPSFRHHQTPSVFDDSQEQEQSMIPRTDKGKGREVPRSLLRNVLKSTVDPSIVSPLKFRKPKTPVPKGYNPYLPPNTKPSEWSGLVDLSDPSSRTPQRFRRDTGHTSAVRSSTPDRDDDDSFDGLPPGMSPPRLMSPARPPRSTAELGLSRTPVREAASRISRDILFDVQRQTAFSGYKHSIVESSMSTVPTPPSLSRYAMQDTTESSMASLDTMMRRVGLSTVAEAVMNPQPQEEEMMTPIHSQEDTGSDSDEDDDEINNTAHPSAAFLMASRARGADDSFGSSNHSGDSFEDDVGGDAPIHPFAGSVEDDGFDDSFNDDSFGGNMVGGVATEETETVFGVLPVQRQMGHDGQFRMLGEDLLQDTIGFTGQMGAPGGVAESPTPANWPNTDR</sequence>
<keyword evidence="8" id="KW-0132">Cell division</keyword>
<evidence type="ECO:0000256" key="1">
    <source>
        <dbReference type="ARBA" id="ARBA00004123"/>
    </source>
</evidence>
<feature type="compositionally biased region" description="Basic and acidic residues" evidence="16">
    <location>
        <begin position="241"/>
        <end position="251"/>
    </location>
</feature>
<evidence type="ECO:0000256" key="11">
    <source>
        <dbReference type="ARBA" id="ARBA00022838"/>
    </source>
</evidence>
<dbReference type="Pfam" id="PF08655">
    <property type="entry name" value="DASH_Ask1"/>
    <property type="match status" value="1"/>
</dbReference>
<feature type="compositionally biased region" description="Acidic residues" evidence="16">
    <location>
        <begin position="463"/>
        <end position="474"/>
    </location>
</feature>
<evidence type="ECO:0000256" key="10">
    <source>
        <dbReference type="ARBA" id="ARBA00022776"/>
    </source>
</evidence>
<dbReference type="GO" id="GO:0051301">
    <property type="term" value="P:cell division"/>
    <property type="evidence" value="ECO:0007669"/>
    <property type="project" value="UniProtKB-KW"/>
</dbReference>
<feature type="compositionally biased region" description="Polar residues" evidence="16">
    <location>
        <begin position="599"/>
        <end position="608"/>
    </location>
</feature>
<dbReference type="AlphaFoldDB" id="A0A9P5ZPY7"/>
<name>A0A9P5ZPY7_PLEER</name>
<evidence type="ECO:0000256" key="7">
    <source>
        <dbReference type="ARBA" id="ARBA00022490"/>
    </source>
</evidence>
<protein>
    <recommendedName>
        <fullName evidence="5">DASH complex subunit ASK1</fullName>
    </recommendedName>
</protein>
<dbReference type="GO" id="GO:0072686">
    <property type="term" value="C:mitotic spindle"/>
    <property type="evidence" value="ECO:0007669"/>
    <property type="project" value="InterPro"/>
</dbReference>
<evidence type="ECO:0000256" key="15">
    <source>
        <dbReference type="ARBA" id="ARBA00023328"/>
    </source>
</evidence>
<dbReference type="InterPro" id="IPR013964">
    <property type="entry name" value="DASH_Ask1"/>
</dbReference>
<keyword evidence="10" id="KW-0498">Mitosis</keyword>
<evidence type="ECO:0000256" key="5">
    <source>
        <dbReference type="ARBA" id="ARBA00014520"/>
    </source>
</evidence>